<name>A0A3B1CH67_9ZZZZ</name>
<dbReference type="EMBL" id="UOGF01000056">
    <property type="protein sequence ID" value="VAX29826.1"/>
    <property type="molecule type" value="Genomic_DNA"/>
</dbReference>
<sequence>MKPYKWHLLVCTGSRCTEDGEAETLFKTLGEKLAVRGLADGEMRVKRTRCSCFAICKEGPIVTIHPDGTWYNRVTPEVLDEILDKHLKGGEVVKEHVYHQAERID</sequence>
<evidence type="ECO:0008006" key="2">
    <source>
        <dbReference type="Google" id="ProtNLM"/>
    </source>
</evidence>
<dbReference type="AlphaFoldDB" id="A0A3B1CH67"/>
<accession>A0A3B1CH67</accession>
<reference evidence="1" key="1">
    <citation type="submission" date="2018-06" db="EMBL/GenBank/DDBJ databases">
        <authorList>
            <person name="Zhirakovskaya E."/>
        </authorList>
    </citation>
    <scope>NUCLEOTIDE SEQUENCE</scope>
</reference>
<dbReference type="SUPFAM" id="SSF52833">
    <property type="entry name" value="Thioredoxin-like"/>
    <property type="match status" value="1"/>
</dbReference>
<protein>
    <recommendedName>
        <fullName evidence="2">Ferredoxin, 2Fe-2S</fullName>
    </recommendedName>
</protein>
<evidence type="ECO:0000313" key="1">
    <source>
        <dbReference type="EMBL" id="VAX29826.1"/>
    </source>
</evidence>
<dbReference type="CDD" id="cd02980">
    <property type="entry name" value="TRX_Fd_family"/>
    <property type="match status" value="1"/>
</dbReference>
<dbReference type="InterPro" id="IPR036249">
    <property type="entry name" value="Thioredoxin-like_sf"/>
</dbReference>
<gene>
    <name evidence="1" type="ORF">MNBD_NITROSPIRAE01-53</name>
</gene>
<proteinExistence type="predicted"/>
<organism evidence="1">
    <name type="scientific">hydrothermal vent metagenome</name>
    <dbReference type="NCBI Taxonomy" id="652676"/>
    <lineage>
        <taxon>unclassified sequences</taxon>
        <taxon>metagenomes</taxon>
        <taxon>ecological metagenomes</taxon>
    </lineage>
</organism>
<dbReference type="Gene3D" id="3.40.30.10">
    <property type="entry name" value="Glutaredoxin"/>
    <property type="match status" value="1"/>
</dbReference>
<dbReference type="Pfam" id="PF01257">
    <property type="entry name" value="2Fe-2S_thioredx"/>
    <property type="match status" value="1"/>
</dbReference>